<feature type="transmembrane region" description="Helical" evidence="6">
    <location>
        <begin position="108"/>
        <end position="125"/>
    </location>
</feature>
<comment type="caution">
    <text evidence="7">The sequence shown here is derived from an EMBL/GenBank/DDBJ whole genome shotgun (WGS) entry which is preliminary data.</text>
</comment>
<dbReference type="Pfam" id="PF01943">
    <property type="entry name" value="Polysacc_synt"/>
    <property type="match status" value="2"/>
</dbReference>
<keyword evidence="4 6" id="KW-1133">Transmembrane helix</keyword>
<evidence type="ECO:0000256" key="1">
    <source>
        <dbReference type="ARBA" id="ARBA00004651"/>
    </source>
</evidence>
<evidence type="ECO:0000256" key="3">
    <source>
        <dbReference type="ARBA" id="ARBA00022692"/>
    </source>
</evidence>
<dbReference type="PANTHER" id="PTHR30250:SF11">
    <property type="entry name" value="O-ANTIGEN TRANSPORTER-RELATED"/>
    <property type="match status" value="1"/>
</dbReference>
<feature type="non-terminal residue" evidence="7">
    <location>
        <position position="188"/>
    </location>
</feature>
<accession>X1R9M2</accession>
<dbReference type="InterPro" id="IPR050833">
    <property type="entry name" value="Poly_Biosynth_Transport"/>
</dbReference>
<dbReference type="InterPro" id="IPR002797">
    <property type="entry name" value="Polysacc_synth"/>
</dbReference>
<evidence type="ECO:0000256" key="4">
    <source>
        <dbReference type="ARBA" id="ARBA00022989"/>
    </source>
</evidence>
<keyword evidence="3 6" id="KW-0812">Transmembrane</keyword>
<gene>
    <name evidence="7" type="ORF">S06H3_59814</name>
</gene>
<dbReference type="PANTHER" id="PTHR30250">
    <property type="entry name" value="PST FAMILY PREDICTED COLANIC ACID TRANSPORTER"/>
    <property type="match status" value="1"/>
</dbReference>
<proteinExistence type="predicted"/>
<feature type="transmembrane region" description="Helical" evidence="6">
    <location>
        <begin position="12"/>
        <end position="31"/>
    </location>
</feature>
<dbReference type="EMBL" id="BARV01038925">
    <property type="protein sequence ID" value="GAI52294.1"/>
    <property type="molecule type" value="Genomic_DNA"/>
</dbReference>
<evidence type="ECO:0000256" key="6">
    <source>
        <dbReference type="SAM" id="Phobius"/>
    </source>
</evidence>
<keyword evidence="5 6" id="KW-0472">Membrane</keyword>
<evidence type="ECO:0000313" key="7">
    <source>
        <dbReference type="EMBL" id="GAI52294.1"/>
    </source>
</evidence>
<name>X1R9M2_9ZZZZ</name>
<sequence length="188" mass="20147">MDAFKRYARNVGLAGGTNVIVTLKGFILIPILTKTLGAEFYGIYALIVVTISLLAPLCTLGLGYAIVRFLGPEKDKEKVSKGVSSILVVTSLVALAVSTPSFSIIKDYLPLALPILPISLCYWLINTGDRYVIGYFMGADAVGVYAAAYGLGGVVAFFYAPIATALLPAITGLYEDNKIQEVKTHLKY</sequence>
<comment type="subcellular location">
    <subcellularLocation>
        <location evidence="1">Cell membrane</location>
        <topology evidence="1">Multi-pass membrane protein</topology>
    </subcellularLocation>
</comment>
<evidence type="ECO:0008006" key="8">
    <source>
        <dbReference type="Google" id="ProtNLM"/>
    </source>
</evidence>
<dbReference type="AlphaFoldDB" id="X1R9M2"/>
<feature type="transmembrane region" description="Helical" evidence="6">
    <location>
        <begin position="43"/>
        <end position="70"/>
    </location>
</feature>
<evidence type="ECO:0000256" key="2">
    <source>
        <dbReference type="ARBA" id="ARBA00022475"/>
    </source>
</evidence>
<protein>
    <recommendedName>
        <fullName evidence="8">Polysaccharide biosynthesis protein C-terminal domain-containing protein</fullName>
    </recommendedName>
</protein>
<organism evidence="7">
    <name type="scientific">marine sediment metagenome</name>
    <dbReference type="NCBI Taxonomy" id="412755"/>
    <lineage>
        <taxon>unclassified sequences</taxon>
        <taxon>metagenomes</taxon>
        <taxon>ecological metagenomes</taxon>
    </lineage>
</organism>
<evidence type="ECO:0000256" key="5">
    <source>
        <dbReference type="ARBA" id="ARBA00023136"/>
    </source>
</evidence>
<feature type="transmembrane region" description="Helical" evidence="6">
    <location>
        <begin position="82"/>
        <end position="102"/>
    </location>
</feature>
<keyword evidence="2" id="KW-1003">Cell membrane</keyword>
<dbReference type="GO" id="GO:0005886">
    <property type="term" value="C:plasma membrane"/>
    <property type="evidence" value="ECO:0007669"/>
    <property type="project" value="UniProtKB-SubCell"/>
</dbReference>
<reference evidence="7" key="1">
    <citation type="journal article" date="2014" name="Front. Microbiol.">
        <title>High frequency of phylogenetically diverse reductive dehalogenase-homologous genes in deep subseafloor sedimentary metagenomes.</title>
        <authorList>
            <person name="Kawai M."/>
            <person name="Futagami T."/>
            <person name="Toyoda A."/>
            <person name="Takaki Y."/>
            <person name="Nishi S."/>
            <person name="Hori S."/>
            <person name="Arai W."/>
            <person name="Tsubouchi T."/>
            <person name="Morono Y."/>
            <person name="Uchiyama I."/>
            <person name="Ito T."/>
            <person name="Fujiyama A."/>
            <person name="Inagaki F."/>
            <person name="Takami H."/>
        </authorList>
    </citation>
    <scope>NUCLEOTIDE SEQUENCE</scope>
    <source>
        <strain evidence="7">Expedition CK06-06</strain>
    </source>
</reference>